<evidence type="ECO:0000313" key="2">
    <source>
        <dbReference type="Proteomes" id="UP001148838"/>
    </source>
</evidence>
<evidence type="ECO:0000313" key="1">
    <source>
        <dbReference type="EMBL" id="KAJ4438324.1"/>
    </source>
</evidence>
<dbReference type="Proteomes" id="UP001148838">
    <property type="component" value="Unassembled WGS sequence"/>
</dbReference>
<keyword evidence="2" id="KW-1185">Reference proteome</keyword>
<reference evidence="1 2" key="1">
    <citation type="journal article" date="2022" name="Allergy">
        <title>Genome assembly and annotation of Periplaneta americana reveal a comprehensive cockroach allergen profile.</title>
        <authorList>
            <person name="Wang L."/>
            <person name="Xiong Q."/>
            <person name="Saelim N."/>
            <person name="Wang L."/>
            <person name="Nong W."/>
            <person name="Wan A.T."/>
            <person name="Shi M."/>
            <person name="Liu X."/>
            <person name="Cao Q."/>
            <person name="Hui J.H.L."/>
            <person name="Sookrung N."/>
            <person name="Leung T.F."/>
            <person name="Tungtrongchitr A."/>
            <person name="Tsui S.K.W."/>
        </authorList>
    </citation>
    <scope>NUCLEOTIDE SEQUENCE [LARGE SCALE GENOMIC DNA]</scope>
    <source>
        <strain evidence="1">PWHHKU_190912</strain>
    </source>
</reference>
<proteinExistence type="predicted"/>
<comment type="caution">
    <text evidence="1">The sequence shown here is derived from an EMBL/GenBank/DDBJ whole genome shotgun (WGS) entry which is preliminary data.</text>
</comment>
<accession>A0ABQ8SVU4</accession>
<sequence length="155" mass="17380">MIQSTSGFSRMGLRPKLVITTVLFCKECFQDIQFRYGVKLGGCLAPSDFYLKGRAEVHLSGGVQEVDMSEDGETFEDIQQVIFRNSTVLGNDRYQMSVVKGMRGYKFSAIVTVNLLRQYHSTAPADEEGEPGENCDQDTVTDRQDLIDLIESLVH</sequence>
<organism evidence="1 2">
    <name type="scientific">Periplaneta americana</name>
    <name type="common">American cockroach</name>
    <name type="synonym">Blatta americana</name>
    <dbReference type="NCBI Taxonomy" id="6978"/>
    <lineage>
        <taxon>Eukaryota</taxon>
        <taxon>Metazoa</taxon>
        <taxon>Ecdysozoa</taxon>
        <taxon>Arthropoda</taxon>
        <taxon>Hexapoda</taxon>
        <taxon>Insecta</taxon>
        <taxon>Pterygota</taxon>
        <taxon>Neoptera</taxon>
        <taxon>Polyneoptera</taxon>
        <taxon>Dictyoptera</taxon>
        <taxon>Blattodea</taxon>
        <taxon>Blattoidea</taxon>
        <taxon>Blattidae</taxon>
        <taxon>Blattinae</taxon>
        <taxon>Periplaneta</taxon>
    </lineage>
</organism>
<gene>
    <name evidence="1" type="ORF">ANN_14266</name>
</gene>
<name>A0ABQ8SVU4_PERAM</name>
<dbReference type="EMBL" id="JAJSOF020000019">
    <property type="protein sequence ID" value="KAJ4438324.1"/>
    <property type="molecule type" value="Genomic_DNA"/>
</dbReference>
<protein>
    <submittedName>
        <fullName evidence="1">Uncharacterized protein</fullName>
    </submittedName>
</protein>